<evidence type="ECO:0000256" key="3">
    <source>
        <dbReference type="PROSITE-ProRule" id="PRU01091"/>
    </source>
</evidence>
<dbReference type="AlphaFoldDB" id="A0A2T0RFY9"/>
<dbReference type="PROSITE" id="PS50005">
    <property type="entry name" value="TPR"/>
    <property type="match status" value="1"/>
</dbReference>
<dbReference type="EMBL" id="PVTD01000015">
    <property type="protein sequence ID" value="PRY20088.1"/>
    <property type="molecule type" value="Genomic_DNA"/>
</dbReference>
<protein>
    <submittedName>
        <fullName evidence="5">TolB-like protein</fullName>
    </submittedName>
</protein>
<dbReference type="Pfam" id="PF13432">
    <property type="entry name" value="TPR_16"/>
    <property type="match status" value="1"/>
</dbReference>
<evidence type="ECO:0000259" key="4">
    <source>
        <dbReference type="PROSITE" id="PS51755"/>
    </source>
</evidence>
<dbReference type="InterPro" id="IPR011990">
    <property type="entry name" value="TPR-like_helical_dom_sf"/>
</dbReference>
<dbReference type="Gene3D" id="1.10.10.10">
    <property type="entry name" value="Winged helix-like DNA-binding domain superfamily/Winged helix DNA-binding domain"/>
    <property type="match status" value="1"/>
</dbReference>
<dbReference type="InterPro" id="IPR016032">
    <property type="entry name" value="Sig_transdc_resp-reg_C-effctor"/>
</dbReference>
<evidence type="ECO:0000256" key="2">
    <source>
        <dbReference type="PROSITE-ProRule" id="PRU00339"/>
    </source>
</evidence>
<feature type="DNA-binding region" description="OmpR/PhoB-type" evidence="3">
    <location>
        <begin position="1"/>
        <end position="97"/>
    </location>
</feature>
<accession>A0A2T0RFY9</accession>
<dbReference type="Proteomes" id="UP000239480">
    <property type="component" value="Unassembled WGS sequence"/>
</dbReference>
<dbReference type="SUPFAM" id="SSF46894">
    <property type="entry name" value="C-terminal effector domain of the bipartite response regulators"/>
    <property type="match status" value="1"/>
</dbReference>
<reference evidence="5 6" key="1">
    <citation type="submission" date="2018-03" db="EMBL/GenBank/DDBJ databases">
        <title>Genomic Encyclopedia of Archaeal and Bacterial Type Strains, Phase II (KMG-II): from individual species to whole genera.</title>
        <authorList>
            <person name="Goeker M."/>
        </authorList>
    </citation>
    <scope>NUCLEOTIDE SEQUENCE [LARGE SCALE GENOMIC DNA]</scope>
    <source>
        <strain evidence="5 6">DSM 29328</strain>
    </source>
</reference>
<dbReference type="RefSeq" id="WP_146136755.1">
    <property type="nucleotide sequence ID" value="NZ_PVTD01000015.1"/>
</dbReference>
<dbReference type="PROSITE" id="PS51755">
    <property type="entry name" value="OMPR_PHOB"/>
    <property type="match status" value="1"/>
</dbReference>
<dbReference type="OrthoDB" id="54411at2"/>
<dbReference type="CDD" id="cd00383">
    <property type="entry name" value="trans_reg_C"/>
    <property type="match status" value="1"/>
</dbReference>
<name>A0A2T0RFY9_9RHOB</name>
<dbReference type="InterPro" id="IPR036388">
    <property type="entry name" value="WH-like_DNA-bd_sf"/>
</dbReference>
<dbReference type="GO" id="GO:0006355">
    <property type="term" value="P:regulation of DNA-templated transcription"/>
    <property type="evidence" value="ECO:0007669"/>
    <property type="project" value="InterPro"/>
</dbReference>
<dbReference type="Pfam" id="PF00486">
    <property type="entry name" value="Trans_reg_C"/>
    <property type="match status" value="1"/>
</dbReference>
<evidence type="ECO:0000256" key="1">
    <source>
        <dbReference type="ARBA" id="ARBA00023125"/>
    </source>
</evidence>
<feature type="domain" description="OmpR/PhoB-type" evidence="4">
    <location>
        <begin position="1"/>
        <end position="97"/>
    </location>
</feature>
<organism evidence="5 6">
    <name type="scientific">Aliiruegeria haliotis</name>
    <dbReference type="NCBI Taxonomy" id="1280846"/>
    <lineage>
        <taxon>Bacteria</taxon>
        <taxon>Pseudomonadati</taxon>
        <taxon>Pseudomonadota</taxon>
        <taxon>Alphaproteobacteria</taxon>
        <taxon>Rhodobacterales</taxon>
        <taxon>Roseobacteraceae</taxon>
        <taxon>Aliiruegeria</taxon>
    </lineage>
</organism>
<dbReference type="SMART" id="SM00028">
    <property type="entry name" value="TPR"/>
    <property type="match status" value="3"/>
</dbReference>
<keyword evidence="1 3" id="KW-0238">DNA-binding</keyword>
<dbReference type="Gene3D" id="3.40.50.10070">
    <property type="entry name" value="TolB, N-terminal domain"/>
    <property type="match status" value="1"/>
</dbReference>
<comment type="caution">
    <text evidence="5">The sequence shown here is derived from an EMBL/GenBank/DDBJ whole genome shotgun (WGS) entry which is preliminary data.</text>
</comment>
<dbReference type="SUPFAM" id="SSF48452">
    <property type="entry name" value="TPR-like"/>
    <property type="match status" value="1"/>
</dbReference>
<dbReference type="SMART" id="SM00862">
    <property type="entry name" value="Trans_reg_C"/>
    <property type="match status" value="1"/>
</dbReference>
<dbReference type="Pfam" id="PF13174">
    <property type="entry name" value="TPR_6"/>
    <property type="match status" value="1"/>
</dbReference>
<feature type="repeat" description="TPR" evidence="2">
    <location>
        <begin position="369"/>
        <end position="402"/>
    </location>
</feature>
<dbReference type="GO" id="GO:0000160">
    <property type="term" value="P:phosphorelay signal transduction system"/>
    <property type="evidence" value="ECO:0007669"/>
    <property type="project" value="InterPro"/>
</dbReference>
<evidence type="ECO:0000313" key="6">
    <source>
        <dbReference type="Proteomes" id="UP000239480"/>
    </source>
</evidence>
<keyword evidence="6" id="KW-1185">Reference proteome</keyword>
<dbReference type="InterPro" id="IPR001867">
    <property type="entry name" value="OmpR/PhoB-type_DNA-bd"/>
</dbReference>
<keyword evidence="2" id="KW-0802">TPR repeat</keyword>
<evidence type="ECO:0000313" key="5">
    <source>
        <dbReference type="EMBL" id="PRY20088.1"/>
    </source>
</evidence>
<proteinExistence type="predicted"/>
<gene>
    <name evidence="5" type="ORF">CLV78_11537</name>
</gene>
<sequence length="506" mass="57318">MTNREKIRFDLSDGRLWKGERPIQLGSKATKLLNLLVRYPNRVMTKETILDEIWADLAVTEGLVKEYVHDIRQALDDDPKRPRFIETVRGQGYKYIGGIELIGSIDRRDYFNRPSIAVLPFTNMSSSAQEDYFADGLSEEIITALSFVPWVFVIARNSSFRYRDREFDPRQVGEELGVRYILEGSIRRAEGRVRVTVRLVDTNDAIQIWASRYETDLGEVFRLQDDIAAETAGRIGSEIQRAEIRRSSRKPPRDQTAYDLYLRARAALNGQDIQAAIELLDAAIARAPDYGRAMAVRAWCTTLIGWRFASPTNEQRRHSLRLAEAALVNPDVDAETGAYAGYVIGFMSDQARRAISLLEDSTRQCPSFAWAWASLALMESYHGDPDRAISYANTSLNLSPDDPQSFRCDMAICKALLVEGKYAECLNASRQGLAKHPSNAFLQMCLITCQYELGRLDDAKSSAKRFLAEYPDFQILQWQSLTENWLAWESTSLLLCHALRAVGVPD</sequence>
<dbReference type="InterPro" id="IPR019734">
    <property type="entry name" value="TPR_rpt"/>
</dbReference>
<dbReference type="GO" id="GO:0003677">
    <property type="term" value="F:DNA binding"/>
    <property type="evidence" value="ECO:0007669"/>
    <property type="project" value="UniProtKB-UniRule"/>
</dbReference>
<dbReference type="Gene3D" id="1.25.40.10">
    <property type="entry name" value="Tetratricopeptide repeat domain"/>
    <property type="match status" value="1"/>
</dbReference>